<dbReference type="Pfam" id="PF04738">
    <property type="entry name" value="Lant_dehydr_N"/>
    <property type="match status" value="1"/>
</dbReference>
<dbReference type="EMBL" id="POUD01000008">
    <property type="protein sequence ID" value="PZG22531.1"/>
    <property type="molecule type" value="Genomic_DNA"/>
</dbReference>
<dbReference type="AlphaFoldDB" id="A0A2W2EIN4"/>
<protein>
    <recommendedName>
        <fullName evidence="2">Lantibiotic dehydratase N-terminal domain-containing protein</fullName>
    </recommendedName>
</protein>
<reference evidence="3 4" key="1">
    <citation type="submission" date="2018-01" db="EMBL/GenBank/DDBJ databases">
        <title>Draft genome sequence of Nonomuraea sp. KC333.</title>
        <authorList>
            <person name="Sahin N."/>
            <person name="Saygin H."/>
            <person name="Ay H."/>
        </authorList>
    </citation>
    <scope>NUCLEOTIDE SEQUENCE [LARGE SCALE GENOMIC DNA]</scope>
    <source>
        <strain evidence="3 4">KC333</strain>
    </source>
</reference>
<evidence type="ECO:0000256" key="1">
    <source>
        <dbReference type="SAM" id="MobiDB-lite"/>
    </source>
</evidence>
<accession>A0A2W2EIN4</accession>
<gene>
    <name evidence="3" type="ORF">C1J01_03855</name>
</gene>
<comment type="caution">
    <text evidence="3">The sequence shown here is derived from an EMBL/GenBank/DDBJ whole genome shotgun (WGS) entry which is preliminary data.</text>
</comment>
<evidence type="ECO:0000259" key="2">
    <source>
        <dbReference type="Pfam" id="PF04738"/>
    </source>
</evidence>
<feature type="domain" description="Lantibiotic dehydratase N-terminal" evidence="2">
    <location>
        <begin position="36"/>
        <end position="184"/>
    </location>
</feature>
<sequence>MAQIFVPVPAAPALARIPLLPLTSPADAGPAGELVHPLVREGMFLASRQASALAAAASLEGRGGETARSYTLRARIRPTPQGVFAGVAAAFFSDSAGADGRTMGSAHRARSVPDPGWLATVADRVLSDPDVLPRLTLSANTLTVRRGGRLERERPAEPGGAGVRRVTVRATDATALVMKVCAGEPRGARCSMPSPAPGPGLPSLQSAPWCCSSSRTGSS</sequence>
<feature type="region of interest" description="Disordered" evidence="1">
    <location>
        <begin position="186"/>
        <end position="219"/>
    </location>
</feature>
<evidence type="ECO:0000313" key="4">
    <source>
        <dbReference type="Proteomes" id="UP000249304"/>
    </source>
</evidence>
<evidence type="ECO:0000313" key="3">
    <source>
        <dbReference type="EMBL" id="PZG22531.1"/>
    </source>
</evidence>
<name>A0A2W2EIN4_9ACTN</name>
<proteinExistence type="predicted"/>
<dbReference type="Proteomes" id="UP000249304">
    <property type="component" value="Unassembled WGS sequence"/>
</dbReference>
<dbReference type="OrthoDB" id="1273722at2"/>
<dbReference type="InterPro" id="IPR006827">
    <property type="entry name" value="Lant_deHydtase_N"/>
</dbReference>
<organism evidence="3 4">
    <name type="scientific">Nonomuraea aridisoli</name>
    <dbReference type="NCBI Taxonomy" id="2070368"/>
    <lineage>
        <taxon>Bacteria</taxon>
        <taxon>Bacillati</taxon>
        <taxon>Actinomycetota</taxon>
        <taxon>Actinomycetes</taxon>
        <taxon>Streptosporangiales</taxon>
        <taxon>Streptosporangiaceae</taxon>
        <taxon>Nonomuraea</taxon>
    </lineage>
</organism>
<keyword evidence="4" id="KW-1185">Reference proteome</keyword>